<name>A0A4P7BA82_9BURK</name>
<evidence type="ECO:0000313" key="6">
    <source>
        <dbReference type="Proteomes" id="UP000294359"/>
    </source>
</evidence>
<dbReference type="Proteomes" id="UP000294359">
    <property type="component" value="Chromosome"/>
</dbReference>
<keyword evidence="1" id="KW-0175">Coiled coil</keyword>
<dbReference type="OrthoDB" id="7015148at2"/>
<feature type="domain" description="KfrA N-terminal DNA-binding" evidence="3">
    <location>
        <begin position="7"/>
        <end position="117"/>
    </location>
</feature>
<evidence type="ECO:0000259" key="3">
    <source>
        <dbReference type="Pfam" id="PF11740"/>
    </source>
</evidence>
<gene>
    <name evidence="5" type="ORF">E1742_04325</name>
    <name evidence="4" type="ORF">GCM10007388_39810</name>
</gene>
<dbReference type="RefSeq" id="WP_134383715.1">
    <property type="nucleotide sequence ID" value="NZ_BMWW01000007.1"/>
</dbReference>
<evidence type="ECO:0000313" key="4">
    <source>
        <dbReference type="EMBL" id="GGZ02075.1"/>
    </source>
</evidence>
<protein>
    <recommendedName>
        <fullName evidence="3">KfrA N-terminal DNA-binding domain-containing protein</fullName>
    </recommendedName>
</protein>
<reference evidence="5 6" key="2">
    <citation type="submission" date="2019-03" db="EMBL/GenBank/DDBJ databases">
        <title>Draft Genome Sequences of Six Type Strains of the Genus Massilia.</title>
        <authorList>
            <person name="Miess H."/>
            <person name="Frediansyhah A."/>
            <person name="Gross H."/>
        </authorList>
    </citation>
    <scope>NUCLEOTIDE SEQUENCE [LARGE SCALE GENOMIC DNA]</scope>
    <source>
        <strain evidence="5 6">DSM 17505</strain>
    </source>
</reference>
<feature type="compositionally biased region" description="Basic and acidic residues" evidence="2">
    <location>
        <begin position="171"/>
        <end position="185"/>
    </location>
</feature>
<reference evidence="4" key="3">
    <citation type="submission" date="2022-12" db="EMBL/GenBank/DDBJ databases">
        <authorList>
            <person name="Sun Q."/>
            <person name="Kim S."/>
        </authorList>
    </citation>
    <scope>NUCLEOTIDE SEQUENCE</scope>
    <source>
        <strain evidence="4">KCTC 12344</strain>
    </source>
</reference>
<reference evidence="4" key="1">
    <citation type="journal article" date="2014" name="Int. J. Syst. Evol. Microbiol.">
        <title>Complete genome sequence of Corynebacterium casei LMG S-19264T (=DSM 44701T), isolated from a smear-ripened cheese.</title>
        <authorList>
            <consortium name="US DOE Joint Genome Institute (JGI-PGF)"/>
            <person name="Walter F."/>
            <person name="Albersmeier A."/>
            <person name="Kalinowski J."/>
            <person name="Ruckert C."/>
        </authorList>
    </citation>
    <scope>NUCLEOTIDE SEQUENCE</scope>
    <source>
        <strain evidence="4">KCTC 12344</strain>
    </source>
</reference>
<feature type="coiled-coil region" evidence="1">
    <location>
        <begin position="71"/>
        <end position="117"/>
    </location>
</feature>
<organism evidence="4 7">
    <name type="scientific">Pseudoduganella plicata</name>
    <dbReference type="NCBI Taxonomy" id="321984"/>
    <lineage>
        <taxon>Bacteria</taxon>
        <taxon>Pseudomonadati</taxon>
        <taxon>Pseudomonadota</taxon>
        <taxon>Betaproteobacteria</taxon>
        <taxon>Burkholderiales</taxon>
        <taxon>Oxalobacteraceae</taxon>
        <taxon>Telluria group</taxon>
        <taxon>Pseudoduganella</taxon>
    </lineage>
</organism>
<keyword evidence="6" id="KW-1185">Reference proteome</keyword>
<evidence type="ECO:0000256" key="2">
    <source>
        <dbReference type="SAM" id="MobiDB-lite"/>
    </source>
</evidence>
<dbReference type="Proteomes" id="UP000619512">
    <property type="component" value="Unassembled WGS sequence"/>
</dbReference>
<dbReference type="AlphaFoldDB" id="A0A4P7BA82"/>
<evidence type="ECO:0000256" key="1">
    <source>
        <dbReference type="SAM" id="Coils"/>
    </source>
</evidence>
<evidence type="ECO:0000313" key="5">
    <source>
        <dbReference type="EMBL" id="QBQ35476.1"/>
    </source>
</evidence>
<dbReference type="Pfam" id="PF11740">
    <property type="entry name" value="KfrA_N"/>
    <property type="match status" value="1"/>
</dbReference>
<evidence type="ECO:0000313" key="7">
    <source>
        <dbReference type="Proteomes" id="UP000619512"/>
    </source>
</evidence>
<sequence length="185" mass="19992">MARTGITKTQVRTIRDRLLAEGRYPSADAVRGALGDTGSKSTIHRYLKELAAEDETATVTDDTQSGLRELIEQLARKVEAETQRRLEAARAAHKQALRDKDAELAALRNTVAALSARLRMQESPTTVHAPAEDSRPAPGAVIAGFGRFGDLLANSRSGRQDTSPFSLVRTGGRDNVLDFPGERAA</sequence>
<dbReference type="EMBL" id="BMWW01000007">
    <property type="protein sequence ID" value="GGZ02075.1"/>
    <property type="molecule type" value="Genomic_DNA"/>
</dbReference>
<dbReference type="EMBL" id="CP038026">
    <property type="protein sequence ID" value="QBQ35476.1"/>
    <property type="molecule type" value="Genomic_DNA"/>
</dbReference>
<feature type="compositionally biased region" description="Polar residues" evidence="2">
    <location>
        <begin position="154"/>
        <end position="165"/>
    </location>
</feature>
<accession>A0A4P7BA82</accession>
<dbReference type="InterPro" id="IPR021104">
    <property type="entry name" value="KfrA_DNA-bd_N"/>
</dbReference>
<proteinExistence type="predicted"/>
<feature type="region of interest" description="Disordered" evidence="2">
    <location>
        <begin position="153"/>
        <end position="185"/>
    </location>
</feature>